<reference evidence="2 3" key="1">
    <citation type="submission" date="2021-03" db="EMBL/GenBank/DDBJ databases">
        <authorList>
            <person name="So Y."/>
        </authorList>
    </citation>
    <scope>NUCLEOTIDE SEQUENCE [LARGE SCALE GENOMIC DNA]</scope>
    <source>
        <strain evidence="2 3">PWR1</strain>
    </source>
</reference>
<sequence>MATNSGRPLRLAVLFAAAALLAAPALAQTAAPQPFALDLREAAGRPALLPGATVTIRLGRGEAAHIRLPEGAGDLVAQTRRLGRDIDTVLALVDSQGRVLAEDDDGGDEDLASRIEIFGDQAGPLFLRVGLLDQASGTFDLELAAAPPRAPDAPAATLVEAVARPPLEVGQGVAVRLAARQEAWFRLPAGGQDLVVVTRNLGRGTDTVLVLHDANGREIQDDDDGGDELLSSRLEIPSGQRRPLFVRARNLSGAGNFEIAVLPDTAPPAPLFPGSLREAAAAPALAIGQSMPLRLRRGQVAFFRLPDGDLAVETRNLRRGADTVLALLDANGEELAEDDDGGGGLASRLEVAAHDRRPLFVRARLLGPGGGEFDLVVEADSPVAPTFPTSIEAARNAAPLQPGTPVQIRLRRGQAAVFALPSGSYVATTRRLVEGTDTVLELIEADGRVIAEDDDGGEEALASRLVIDAARKGDVYLRASVLGGGRGGFDLVIQPGR</sequence>
<feature type="signal peptide" evidence="1">
    <location>
        <begin position="1"/>
        <end position="27"/>
    </location>
</feature>
<dbReference type="RefSeq" id="WP_209352871.1">
    <property type="nucleotide sequence ID" value="NZ_JAGIYZ010000016.1"/>
</dbReference>
<evidence type="ECO:0000313" key="2">
    <source>
        <dbReference type="EMBL" id="MBP0465481.1"/>
    </source>
</evidence>
<evidence type="ECO:0000256" key="1">
    <source>
        <dbReference type="SAM" id="SignalP"/>
    </source>
</evidence>
<dbReference type="Proteomes" id="UP000680815">
    <property type="component" value="Unassembled WGS sequence"/>
</dbReference>
<protein>
    <submittedName>
        <fullName evidence="2">Uncharacterized protein</fullName>
    </submittedName>
</protein>
<evidence type="ECO:0000313" key="3">
    <source>
        <dbReference type="Proteomes" id="UP000680815"/>
    </source>
</evidence>
<dbReference type="EMBL" id="JAGIYZ010000016">
    <property type="protein sequence ID" value="MBP0465481.1"/>
    <property type="molecule type" value="Genomic_DNA"/>
</dbReference>
<organism evidence="2 3">
    <name type="scientific">Roseomonas nitratireducens</name>
    <dbReference type="NCBI Taxonomy" id="2820810"/>
    <lineage>
        <taxon>Bacteria</taxon>
        <taxon>Pseudomonadati</taxon>
        <taxon>Pseudomonadota</taxon>
        <taxon>Alphaproteobacteria</taxon>
        <taxon>Acetobacterales</taxon>
        <taxon>Roseomonadaceae</taxon>
        <taxon>Roseomonas</taxon>
    </lineage>
</organism>
<keyword evidence="1" id="KW-0732">Signal</keyword>
<proteinExistence type="predicted"/>
<gene>
    <name evidence="2" type="ORF">J5Y09_16265</name>
</gene>
<comment type="caution">
    <text evidence="2">The sequence shown here is derived from an EMBL/GenBank/DDBJ whole genome shotgun (WGS) entry which is preliminary data.</text>
</comment>
<feature type="chain" id="PRO_5047447736" evidence="1">
    <location>
        <begin position="28"/>
        <end position="497"/>
    </location>
</feature>
<accession>A0ABS4AVT6</accession>
<name>A0ABS4AVT6_9PROT</name>
<keyword evidence="3" id="KW-1185">Reference proteome</keyword>